<evidence type="ECO:0000313" key="9">
    <source>
        <dbReference type="EMBL" id="MBB6431693.1"/>
    </source>
</evidence>
<comment type="similarity">
    <text evidence="2">Belongs to the sulfatase family.</text>
</comment>
<dbReference type="InterPro" id="IPR050738">
    <property type="entry name" value="Sulfatase"/>
</dbReference>
<reference evidence="9 10" key="1">
    <citation type="submission" date="2020-08" db="EMBL/GenBank/DDBJ databases">
        <title>Genomic Encyclopedia of Type Strains, Phase IV (KMG-IV): sequencing the most valuable type-strain genomes for metagenomic binning, comparative biology and taxonomic classification.</title>
        <authorList>
            <person name="Goeker M."/>
        </authorList>
    </citation>
    <scope>NUCLEOTIDE SEQUENCE [LARGE SCALE GENOMIC DNA]</scope>
    <source>
        <strain evidence="9 10">DSM 103725</strain>
    </source>
</reference>
<dbReference type="InterPro" id="IPR024607">
    <property type="entry name" value="Sulfatase_CS"/>
</dbReference>
<dbReference type="CDD" id="cd16144">
    <property type="entry name" value="ARS_like"/>
    <property type="match status" value="1"/>
</dbReference>
<protein>
    <submittedName>
        <fullName evidence="9">Arylsulfatase A-like enzyme</fullName>
    </submittedName>
</protein>
<sequence length="596" mass="63341">MPKRVPLTVTAAFQLVTAFALAFASLTVNTARAQSVQPNIIFIMADDMGWADLSTGLTNYGDPSDFYETPALETLATQGMAFTNAYATPTCAATRAAILSGAYATRSTNNVYQVGSLNPASQTNSMLVGPSQGTNGSNDKLSTATITHAETLQAAGYTTATVGKFHVAPNANQIISDHGFDENFGGQQAGAPGSYHANNGVFGPAIHSSLDPFASNYTQDYVDNNIKPYANGTDVAAIDALVGTAKHVTDASTDAAIDFMTRNADDPFYLQYSAFAVHTPIDTAQARADLLDKYNNLSPGTEDSNASYGALVEGLDQGVARLIDHLQTTADPRNPGQTLDQNTLVIFYSDNGGLEPQTNLSVLSGQKGELDEGGIRVPMIAWSGNSDLVDGGTVSDAVVMPTDFYTTFASLGSATLPTSQAFDGEDLSGVFADSSVTPDRDNVYWHMPGYSQSGRQRPQSVTRSGDWKLLYNYEDQSYELYNLATDLGETNNLAEDEAFAHILADLGGDLLQWLDDTDAPLATLRSGLLEIMIDGQAYANGVITEYDQEIVTIAAGEEVPFVLNTNVIPEPASAACLSLLAGLGLSRPTRRRTSDH</sequence>
<evidence type="ECO:0000259" key="8">
    <source>
        <dbReference type="Pfam" id="PF00884"/>
    </source>
</evidence>
<comment type="cofactor">
    <cofactor evidence="1">
        <name>Ca(2+)</name>
        <dbReference type="ChEBI" id="CHEBI:29108"/>
    </cofactor>
</comment>
<dbReference type="PANTHER" id="PTHR42693">
    <property type="entry name" value="ARYLSULFATASE FAMILY MEMBER"/>
    <property type="match status" value="1"/>
</dbReference>
<feature type="chain" id="PRO_5030775761" evidence="7">
    <location>
        <begin position="34"/>
        <end position="596"/>
    </location>
</feature>
<dbReference type="Gene3D" id="3.30.1120.10">
    <property type="match status" value="1"/>
</dbReference>
<dbReference type="PROSITE" id="PS00149">
    <property type="entry name" value="SULFATASE_2"/>
    <property type="match status" value="1"/>
</dbReference>
<dbReference type="GO" id="GO:0046872">
    <property type="term" value="F:metal ion binding"/>
    <property type="evidence" value="ECO:0007669"/>
    <property type="project" value="UniProtKB-KW"/>
</dbReference>
<evidence type="ECO:0000256" key="6">
    <source>
        <dbReference type="ARBA" id="ARBA00022837"/>
    </source>
</evidence>
<evidence type="ECO:0000256" key="2">
    <source>
        <dbReference type="ARBA" id="ARBA00008779"/>
    </source>
</evidence>
<dbReference type="SUPFAM" id="SSF53649">
    <property type="entry name" value="Alkaline phosphatase-like"/>
    <property type="match status" value="1"/>
</dbReference>
<evidence type="ECO:0000256" key="4">
    <source>
        <dbReference type="ARBA" id="ARBA00022729"/>
    </source>
</evidence>
<keyword evidence="6" id="KW-0106">Calcium</keyword>
<organism evidence="9 10">
    <name type="scientific">Algisphaera agarilytica</name>
    <dbReference type="NCBI Taxonomy" id="1385975"/>
    <lineage>
        <taxon>Bacteria</taxon>
        <taxon>Pseudomonadati</taxon>
        <taxon>Planctomycetota</taxon>
        <taxon>Phycisphaerae</taxon>
        <taxon>Phycisphaerales</taxon>
        <taxon>Phycisphaeraceae</taxon>
        <taxon>Algisphaera</taxon>
    </lineage>
</organism>
<dbReference type="InterPro" id="IPR000917">
    <property type="entry name" value="Sulfatase_N"/>
</dbReference>
<keyword evidence="10" id="KW-1185">Reference proteome</keyword>
<keyword evidence="3" id="KW-0479">Metal-binding</keyword>
<accession>A0A7X0H9E4</accession>
<comment type="caution">
    <text evidence="9">The sequence shown here is derived from an EMBL/GenBank/DDBJ whole genome shotgun (WGS) entry which is preliminary data.</text>
</comment>
<dbReference type="Gene3D" id="3.40.720.10">
    <property type="entry name" value="Alkaline Phosphatase, subunit A"/>
    <property type="match status" value="1"/>
</dbReference>
<evidence type="ECO:0000256" key="1">
    <source>
        <dbReference type="ARBA" id="ARBA00001913"/>
    </source>
</evidence>
<evidence type="ECO:0000256" key="7">
    <source>
        <dbReference type="SAM" id="SignalP"/>
    </source>
</evidence>
<gene>
    <name evidence="9" type="ORF">HNQ40_003499</name>
</gene>
<dbReference type="AlphaFoldDB" id="A0A7X0H9E4"/>
<dbReference type="EMBL" id="JACHGY010000001">
    <property type="protein sequence ID" value="MBB6431693.1"/>
    <property type="molecule type" value="Genomic_DNA"/>
</dbReference>
<dbReference type="PANTHER" id="PTHR42693:SF42">
    <property type="entry name" value="ARYLSULFATASE G"/>
    <property type="match status" value="1"/>
</dbReference>
<evidence type="ECO:0000256" key="5">
    <source>
        <dbReference type="ARBA" id="ARBA00022801"/>
    </source>
</evidence>
<keyword evidence="5" id="KW-0378">Hydrolase</keyword>
<name>A0A7X0H9E4_9BACT</name>
<evidence type="ECO:0000256" key="3">
    <source>
        <dbReference type="ARBA" id="ARBA00022723"/>
    </source>
</evidence>
<dbReference type="InterPro" id="IPR017850">
    <property type="entry name" value="Alkaline_phosphatase_core_sf"/>
</dbReference>
<evidence type="ECO:0000313" key="10">
    <source>
        <dbReference type="Proteomes" id="UP000541810"/>
    </source>
</evidence>
<feature type="domain" description="Sulfatase N-terminal" evidence="8">
    <location>
        <begin position="38"/>
        <end position="411"/>
    </location>
</feature>
<keyword evidence="4 7" id="KW-0732">Signal</keyword>
<dbReference type="GO" id="GO:0004065">
    <property type="term" value="F:arylsulfatase activity"/>
    <property type="evidence" value="ECO:0007669"/>
    <property type="project" value="TreeGrafter"/>
</dbReference>
<dbReference type="Pfam" id="PF00884">
    <property type="entry name" value="Sulfatase"/>
    <property type="match status" value="1"/>
</dbReference>
<proteinExistence type="inferred from homology"/>
<dbReference type="RefSeq" id="WP_184679144.1">
    <property type="nucleotide sequence ID" value="NZ_JACHGY010000001.1"/>
</dbReference>
<dbReference type="Proteomes" id="UP000541810">
    <property type="component" value="Unassembled WGS sequence"/>
</dbReference>
<feature type="signal peptide" evidence="7">
    <location>
        <begin position="1"/>
        <end position="33"/>
    </location>
</feature>